<dbReference type="SUPFAM" id="SSF50814">
    <property type="entry name" value="Lipocalins"/>
    <property type="match status" value="1"/>
</dbReference>
<dbReference type="EMBL" id="CP001636">
    <property type="protein sequence ID" value="ACS22453.1"/>
    <property type="molecule type" value="Genomic_DNA"/>
</dbReference>
<dbReference type="eggNOG" id="ENOG5033F39">
    <property type="taxonomic scope" value="Bacteria"/>
</dbReference>
<gene>
    <name evidence="2" type="ordered locus">Vapar_5868</name>
</gene>
<evidence type="ECO:0000259" key="1">
    <source>
        <dbReference type="Pfam" id="PF22036"/>
    </source>
</evidence>
<dbReference type="KEGG" id="vap:Vapar_5868"/>
<proteinExistence type="predicted"/>
<dbReference type="STRING" id="543728.Vapar_5868"/>
<dbReference type="Gene3D" id="2.40.128.20">
    <property type="match status" value="1"/>
</dbReference>
<accession>C5D0A9</accession>
<organism evidence="2">
    <name type="scientific">Variovorax paradoxus (strain S110)</name>
    <dbReference type="NCBI Taxonomy" id="543728"/>
    <lineage>
        <taxon>Bacteria</taxon>
        <taxon>Pseudomonadati</taxon>
        <taxon>Pseudomonadota</taxon>
        <taxon>Betaproteobacteria</taxon>
        <taxon>Burkholderiales</taxon>
        <taxon>Comamonadaceae</taxon>
        <taxon>Variovorax</taxon>
    </lineage>
</organism>
<reference evidence="2" key="1">
    <citation type="submission" date="2009-06" db="EMBL/GenBank/DDBJ databases">
        <title>Complete sequence of chromosome 2 of Variovorax paradoxus S110.</title>
        <authorList>
            <consortium name="US DOE Joint Genome Institute"/>
            <person name="Lucas S."/>
            <person name="Copeland A."/>
            <person name="Lapidus A."/>
            <person name="Glavina del Rio T."/>
            <person name="Tice H."/>
            <person name="Bruce D."/>
            <person name="Goodwin L."/>
            <person name="Pitluck S."/>
            <person name="Chertkov O."/>
            <person name="Brettin T."/>
            <person name="Detter J.C."/>
            <person name="Han C."/>
            <person name="Larimer F."/>
            <person name="Land M."/>
            <person name="Hauser L."/>
            <person name="Kyrpides N."/>
            <person name="Ovchinnikova G."/>
            <person name="Orwin P."/>
            <person name="Leadbetter J.R."/>
            <person name="Spain J.C."/>
            <person name="Han J.I."/>
        </authorList>
    </citation>
    <scope>NUCLEOTIDE SEQUENCE</scope>
    <source>
        <strain evidence="2">S110</strain>
    </source>
</reference>
<dbReference type="InterPro" id="IPR012674">
    <property type="entry name" value="Calycin"/>
</dbReference>
<dbReference type="HOGENOM" id="CLU_144765_1_0_4"/>
<evidence type="ECO:0000313" key="2">
    <source>
        <dbReference type="EMBL" id="ACS22453.1"/>
    </source>
</evidence>
<feature type="domain" description="MoaF-like" evidence="1">
    <location>
        <begin position="11"/>
        <end position="101"/>
    </location>
</feature>
<dbReference type="OrthoDB" id="765051at2"/>
<name>C5D0A9_VARPS</name>
<dbReference type="AlphaFoldDB" id="C5D0A9"/>
<protein>
    <recommendedName>
        <fullName evidence="1">MoaF-like domain-containing protein</fullName>
    </recommendedName>
</protein>
<sequence length="104" mass="11407">MTAPAAPHLGRFRFEYPGGVVYEVDVDDDDALRWRCVAGENKGREGKEVVDRVPLHPEQHLLSWTEADGLVVAQVVNYDAGSVNTVLVLPGGQRVVLQGTVQRI</sequence>
<dbReference type="InterPro" id="IPR053892">
    <property type="entry name" value="MoaF-like"/>
</dbReference>
<dbReference type="Pfam" id="PF22036">
    <property type="entry name" value="MoaF_like"/>
    <property type="match status" value="1"/>
</dbReference>